<dbReference type="PANTHER" id="PTHR46246:SF1">
    <property type="entry name" value="GUANOSINE-3',5'-BIS(DIPHOSPHATE) 3'-PYROPHOSPHOHYDROLASE MESH1"/>
    <property type="match status" value="1"/>
</dbReference>
<gene>
    <name evidence="2" type="ORF">Cpap_0471</name>
</gene>
<proteinExistence type="predicted"/>
<evidence type="ECO:0000259" key="1">
    <source>
        <dbReference type="SMART" id="SM00471"/>
    </source>
</evidence>
<dbReference type="STRING" id="588581.Cpap_0471"/>
<dbReference type="Pfam" id="PF13328">
    <property type="entry name" value="HD_4"/>
    <property type="match status" value="1"/>
</dbReference>
<dbReference type="eggNOG" id="COG0317">
    <property type="taxonomic scope" value="Bacteria"/>
</dbReference>
<accession>F1THH4</accession>
<dbReference type="GO" id="GO:0008893">
    <property type="term" value="F:guanosine-3',5'-bis(diphosphate) 3'-diphosphatase activity"/>
    <property type="evidence" value="ECO:0007669"/>
    <property type="project" value="TreeGrafter"/>
</dbReference>
<organism evidence="2 3">
    <name type="scientific">Ruminiclostridium papyrosolvens DSM 2782</name>
    <dbReference type="NCBI Taxonomy" id="588581"/>
    <lineage>
        <taxon>Bacteria</taxon>
        <taxon>Bacillati</taxon>
        <taxon>Bacillota</taxon>
        <taxon>Clostridia</taxon>
        <taxon>Eubacteriales</taxon>
        <taxon>Oscillospiraceae</taxon>
        <taxon>Ruminiclostridium</taxon>
    </lineage>
</organism>
<dbReference type="PANTHER" id="PTHR46246">
    <property type="entry name" value="GUANOSINE-3',5'-BIS(DIPHOSPHATE) 3'-PYROPHOSPHOHYDROLASE MESH1"/>
    <property type="match status" value="1"/>
</dbReference>
<protein>
    <submittedName>
        <fullName evidence="2">Metal dependent phosphohydrolase</fullName>
    </submittedName>
</protein>
<reference evidence="2" key="1">
    <citation type="submission" date="2009-07" db="EMBL/GenBank/DDBJ databases">
        <authorList>
            <consortium name="US DOE Joint Genome Institute (JGI-PGF)"/>
            <person name="Lucas S."/>
            <person name="Copeland A."/>
            <person name="Lapidus A."/>
            <person name="Glavina del Rio T."/>
            <person name="Tice H."/>
            <person name="Bruce D."/>
            <person name="Goodwin L."/>
            <person name="Pitluck S."/>
            <person name="Larimer F."/>
            <person name="Land M.L."/>
            <person name="Mouttaki H."/>
            <person name="He Z."/>
            <person name="Zhou J."/>
            <person name="Hemme C.L."/>
        </authorList>
    </citation>
    <scope>NUCLEOTIDE SEQUENCE [LARGE SCALE GENOMIC DNA]</scope>
    <source>
        <strain evidence="2">DSM 2782</strain>
    </source>
</reference>
<dbReference type="SMART" id="SM00471">
    <property type="entry name" value="HDc"/>
    <property type="match status" value="1"/>
</dbReference>
<dbReference type="EMBL" id="ACXX02000016">
    <property type="protein sequence ID" value="EGD46177.1"/>
    <property type="molecule type" value="Genomic_DNA"/>
</dbReference>
<comment type="caution">
    <text evidence="2">The sequence shown here is derived from an EMBL/GenBank/DDBJ whole genome shotgun (WGS) entry which is preliminary data.</text>
</comment>
<dbReference type="Proteomes" id="UP000003860">
    <property type="component" value="Unassembled WGS sequence"/>
</dbReference>
<keyword evidence="3" id="KW-1185">Reference proteome</keyword>
<reference evidence="2" key="2">
    <citation type="submission" date="2011-01" db="EMBL/GenBank/DDBJ databases">
        <title>The Non-contiguous Finished genome of Clostridium papyrosolvens.</title>
        <authorList>
            <person name="Lucas S."/>
            <person name="Copeland A."/>
            <person name="Lapidus A."/>
            <person name="Cheng J.-F."/>
            <person name="Goodwin L."/>
            <person name="Pitluck S."/>
            <person name="Misra M."/>
            <person name="Chertkov O."/>
            <person name="Detter J.C."/>
            <person name="Han C."/>
            <person name="Tapia R."/>
            <person name="Land M."/>
            <person name="Hauser L."/>
            <person name="Kyrpides N."/>
            <person name="Ivanova N."/>
            <person name="Pagani I."/>
            <person name="Mouttaki H."/>
            <person name="He Z."/>
            <person name="Zhou J."/>
            <person name="Hemme C.L."/>
            <person name="Woyke T."/>
        </authorList>
    </citation>
    <scope>NUCLEOTIDE SEQUENCE [LARGE SCALE GENOMIC DNA]</scope>
    <source>
        <strain evidence="2">DSM 2782</strain>
    </source>
</reference>
<dbReference type="AlphaFoldDB" id="F1THH4"/>
<evidence type="ECO:0000313" key="3">
    <source>
        <dbReference type="Proteomes" id="UP000003860"/>
    </source>
</evidence>
<name>F1THH4_9FIRM</name>
<dbReference type="Gene3D" id="1.10.3210.10">
    <property type="entry name" value="Hypothetical protein af1432"/>
    <property type="match status" value="1"/>
</dbReference>
<feature type="domain" description="HD/PDEase" evidence="1">
    <location>
        <begin position="26"/>
        <end position="127"/>
    </location>
</feature>
<dbReference type="InterPro" id="IPR003607">
    <property type="entry name" value="HD/PDEase_dom"/>
</dbReference>
<evidence type="ECO:0000313" key="2">
    <source>
        <dbReference type="EMBL" id="EGD46177.1"/>
    </source>
</evidence>
<sequence length="169" mass="19240">MKERKMDCNRALEYATNKHKGQKRIGGDEYISHPVAVSNILKDLGYSSDVQIAGLFHDLLEDTDAAKEEILELSNAEVLEVVTLLTKEEGYDMNQYMIRIRANEIALVVKLADRLHNLICAVYADEKFKKKYIVETQKYYIDLAAGTSFENPIKRALQGLIDSVEKEKV</sequence>
<dbReference type="SUPFAM" id="SSF109604">
    <property type="entry name" value="HD-domain/PDEase-like"/>
    <property type="match status" value="1"/>
</dbReference>
<dbReference type="InterPro" id="IPR052194">
    <property type="entry name" value="MESH1"/>
</dbReference>